<evidence type="ECO:0000256" key="2">
    <source>
        <dbReference type="SAM" id="SignalP"/>
    </source>
</evidence>
<feature type="signal peptide" evidence="2">
    <location>
        <begin position="1"/>
        <end position="20"/>
    </location>
</feature>
<feature type="compositionally biased region" description="Acidic residues" evidence="1">
    <location>
        <begin position="163"/>
        <end position="180"/>
    </location>
</feature>
<dbReference type="Proteomes" id="UP000015104">
    <property type="component" value="Unassembled WGS sequence"/>
</dbReference>
<evidence type="ECO:0000313" key="4">
    <source>
        <dbReference type="Proteomes" id="UP000015104"/>
    </source>
</evidence>
<organism evidence="3 4">
    <name type="scientific">Tetranychus urticae</name>
    <name type="common">Two-spotted spider mite</name>
    <dbReference type="NCBI Taxonomy" id="32264"/>
    <lineage>
        <taxon>Eukaryota</taxon>
        <taxon>Metazoa</taxon>
        <taxon>Ecdysozoa</taxon>
        <taxon>Arthropoda</taxon>
        <taxon>Chelicerata</taxon>
        <taxon>Arachnida</taxon>
        <taxon>Acari</taxon>
        <taxon>Acariformes</taxon>
        <taxon>Trombidiformes</taxon>
        <taxon>Prostigmata</taxon>
        <taxon>Eleutherengona</taxon>
        <taxon>Raphignathae</taxon>
        <taxon>Tetranychoidea</taxon>
        <taxon>Tetranychidae</taxon>
        <taxon>Tetranychus</taxon>
    </lineage>
</organism>
<evidence type="ECO:0000256" key="1">
    <source>
        <dbReference type="SAM" id="MobiDB-lite"/>
    </source>
</evidence>
<sequence length="195" mass="22509">MNVLLVILVYCLILDDFVLPLTPVDYADYVCDYSYLFPEIDQFHLYNDDYGVFKFPNGLLAIKDYHNTWVCFPPLMTLLAKNGLYSEIHKVLAKPNYYDPNYDHIEGIKYADDTDDPDNNFKSTTDDNQISELSDNKNEHLIKGNNEEGQENTEEIDELDELEGAQDDEEDNLLDNDPDLDISGFLTLINPKSYE</sequence>
<dbReference type="EMBL" id="CAEY01000925">
    <property type="status" value="NOT_ANNOTATED_CDS"/>
    <property type="molecule type" value="Genomic_DNA"/>
</dbReference>
<dbReference type="AlphaFoldDB" id="T1L253"/>
<dbReference type="EnsemblMetazoa" id="tetur32g02050.1">
    <property type="protein sequence ID" value="tetur32g02050.1"/>
    <property type="gene ID" value="tetur32g02050"/>
</dbReference>
<name>T1L253_TETUR</name>
<dbReference type="HOGENOM" id="CLU_1398017_0_0_1"/>
<proteinExistence type="predicted"/>
<keyword evidence="4" id="KW-1185">Reference proteome</keyword>
<protein>
    <submittedName>
        <fullName evidence="3">Uncharacterized protein</fullName>
    </submittedName>
</protein>
<reference evidence="3" key="2">
    <citation type="submission" date="2015-06" db="UniProtKB">
        <authorList>
            <consortium name="EnsemblMetazoa"/>
        </authorList>
    </citation>
    <scope>IDENTIFICATION</scope>
</reference>
<feature type="chain" id="PRO_5004592154" evidence="2">
    <location>
        <begin position="21"/>
        <end position="195"/>
    </location>
</feature>
<evidence type="ECO:0000313" key="3">
    <source>
        <dbReference type="EnsemblMetazoa" id="tetur32g02050.1"/>
    </source>
</evidence>
<keyword evidence="2" id="KW-0732">Signal</keyword>
<feature type="region of interest" description="Disordered" evidence="1">
    <location>
        <begin position="163"/>
        <end position="195"/>
    </location>
</feature>
<reference evidence="4" key="1">
    <citation type="submission" date="2011-08" db="EMBL/GenBank/DDBJ databases">
        <authorList>
            <person name="Rombauts S."/>
        </authorList>
    </citation>
    <scope>NUCLEOTIDE SEQUENCE</scope>
    <source>
        <strain evidence="4">London</strain>
    </source>
</reference>
<accession>T1L253</accession>